<dbReference type="Pfam" id="PF13561">
    <property type="entry name" value="adh_short_C2"/>
    <property type="match status" value="1"/>
</dbReference>
<dbReference type="Gene3D" id="3.40.50.720">
    <property type="entry name" value="NAD(P)-binding Rossmann-like Domain"/>
    <property type="match status" value="1"/>
</dbReference>
<dbReference type="InterPro" id="IPR037401">
    <property type="entry name" value="SnoaL-like"/>
</dbReference>
<dbReference type="Proteomes" id="UP001556631">
    <property type="component" value="Unassembled WGS sequence"/>
</dbReference>
<dbReference type="PROSITE" id="PS00061">
    <property type="entry name" value="ADH_SHORT"/>
    <property type="match status" value="1"/>
</dbReference>
<evidence type="ECO:0000256" key="1">
    <source>
        <dbReference type="ARBA" id="ARBA00006484"/>
    </source>
</evidence>
<dbReference type="InterPro" id="IPR032710">
    <property type="entry name" value="NTF2-like_dom_sf"/>
</dbReference>
<name>A0ABV3SWS3_9ACTN</name>
<dbReference type="RefSeq" id="WP_367992719.1">
    <property type="nucleotide sequence ID" value="NZ_JBFPJR010000009.1"/>
</dbReference>
<protein>
    <submittedName>
        <fullName evidence="3">SDR family oxidoreductase</fullName>
    </submittedName>
</protein>
<evidence type="ECO:0000313" key="4">
    <source>
        <dbReference type="Proteomes" id="UP001556631"/>
    </source>
</evidence>
<reference evidence="3 4" key="1">
    <citation type="submission" date="2024-07" db="EMBL/GenBank/DDBJ databases">
        <authorList>
            <person name="Lee S."/>
            <person name="Kang M."/>
        </authorList>
    </citation>
    <scope>NUCLEOTIDE SEQUENCE [LARGE SCALE GENOMIC DNA]</scope>
    <source>
        <strain evidence="3 4">DS6</strain>
    </source>
</reference>
<dbReference type="InterPro" id="IPR020904">
    <property type="entry name" value="Sc_DH/Rdtase_CS"/>
</dbReference>
<comment type="similarity">
    <text evidence="1">Belongs to the short-chain dehydrogenases/reductases (SDR) family.</text>
</comment>
<dbReference type="PRINTS" id="PR00080">
    <property type="entry name" value="SDRFAMILY"/>
</dbReference>
<organism evidence="3 4">
    <name type="scientific">Nocardioides eburneus</name>
    <dbReference type="NCBI Taxonomy" id="3231482"/>
    <lineage>
        <taxon>Bacteria</taxon>
        <taxon>Bacillati</taxon>
        <taxon>Actinomycetota</taxon>
        <taxon>Actinomycetes</taxon>
        <taxon>Propionibacteriales</taxon>
        <taxon>Nocardioidaceae</taxon>
        <taxon>Nocardioides</taxon>
    </lineage>
</organism>
<gene>
    <name evidence="3" type="ORF">AB3X52_07150</name>
</gene>
<dbReference type="InterPro" id="IPR036291">
    <property type="entry name" value="NAD(P)-bd_dom_sf"/>
</dbReference>
<keyword evidence="4" id="KW-1185">Reference proteome</keyword>
<accession>A0ABV3SWS3</accession>
<proteinExistence type="inferred from homology"/>
<evidence type="ECO:0000313" key="3">
    <source>
        <dbReference type="EMBL" id="MEX0427388.1"/>
    </source>
</evidence>
<sequence length="465" mass="49205">MATQQPFGGVDQMTAVVVAAAYARQSRLIDSGEARGWAATFTADGVFDSPSYPEPVIGTEALERFAREYADRARATGVVMRHVVSNLEALAGPDPARLMVLGYLQIVATPRGKDSRLVRFTTIEDDLVRDERAPSGWLIARRVVRRDDAGPEVVLRVGHRPALSFPNHTTAAPEDQEIAPHMSTVTSPAARSALNGSDHPGRVQGAPMEVVHPDLAGKVAVVTGAGRGMGARFAAALGRRGVHVVGADIDSELMSGTASALAEEIEQVAGAGEIVGTTVDVRDREAQQRLAELAVQRFGQIDLWINNAGIFPEAPAADIPVSQMQATLSINVEGVLYGAQAAASVMKPGSAIVNMASVAAVRVRRGRAAYCSSKAAVAHLTECLAVEFGDLGIRVNAIAPGFVDTEMTRWVQDDPEALARALDSVPLHRLGSPEEIVGPMLFLLSESARYVTGHILAVDAGSRHV</sequence>
<dbReference type="InterPro" id="IPR002347">
    <property type="entry name" value="SDR_fam"/>
</dbReference>
<dbReference type="Pfam" id="PF13577">
    <property type="entry name" value="SnoaL_4"/>
    <property type="match status" value="1"/>
</dbReference>
<dbReference type="SUPFAM" id="SSF54427">
    <property type="entry name" value="NTF2-like"/>
    <property type="match status" value="1"/>
</dbReference>
<comment type="caution">
    <text evidence="3">The sequence shown here is derived from an EMBL/GenBank/DDBJ whole genome shotgun (WGS) entry which is preliminary data.</text>
</comment>
<dbReference type="SUPFAM" id="SSF51735">
    <property type="entry name" value="NAD(P)-binding Rossmann-fold domains"/>
    <property type="match status" value="1"/>
</dbReference>
<evidence type="ECO:0000259" key="2">
    <source>
        <dbReference type="Pfam" id="PF13577"/>
    </source>
</evidence>
<dbReference type="Gene3D" id="3.10.450.50">
    <property type="match status" value="1"/>
</dbReference>
<dbReference type="CDD" id="cd05233">
    <property type="entry name" value="SDR_c"/>
    <property type="match status" value="1"/>
</dbReference>
<dbReference type="PRINTS" id="PR00081">
    <property type="entry name" value="GDHRDH"/>
</dbReference>
<dbReference type="EMBL" id="JBFPJR010000009">
    <property type="protein sequence ID" value="MEX0427388.1"/>
    <property type="molecule type" value="Genomic_DNA"/>
</dbReference>
<feature type="domain" description="SnoaL-like" evidence="2">
    <location>
        <begin position="19"/>
        <end position="142"/>
    </location>
</feature>
<dbReference type="PANTHER" id="PTHR42760">
    <property type="entry name" value="SHORT-CHAIN DEHYDROGENASES/REDUCTASES FAMILY MEMBER"/>
    <property type="match status" value="1"/>
</dbReference>